<dbReference type="OrthoDB" id="1732621at2759"/>
<evidence type="ECO:0000313" key="5">
    <source>
        <dbReference type="EMBL" id="KAB2606147.1"/>
    </source>
</evidence>
<dbReference type="InterPro" id="IPR036291">
    <property type="entry name" value="NAD(P)-bd_dom_sf"/>
</dbReference>
<keyword evidence="3" id="KW-0413">Isomerase</keyword>
<sequence>MSVLVIDTVGFVGTHLSLALKKHGDGVVGIDNFNSYYDPSLKKARQSLLKTHSVFIVKGDINDNRLLDKLFDTVAFTHVMHLAAQAGVQYAIENPCSNITGLVMLLEVCKSANPQSSIVWASSSSVYDMTQKNIKNVANIILTSAHVKLPSGARAVTNPRAFPSGLLGLAH</sequence>
<keyword evidence="2" id="KW-0520">NAD</keyword>
<dbReference type="EMBL" id="SMOL01000559">
    <property type="protein sequence ID" value="KAB2606147.1"/>
    <property type="molecule type" value="Genomic_DNA"/>
</dbReference>
<keyword evidence="6" id="KW-1185">Reference proteome</keyword>
<gene>
    <name evidence="5" type="ORF">D8674_005864</name>
</gene>
<evidence type="ECO:0000259" key="4">
    <source>
        <dbReference type="Pfam" id="PF16363"/>
    </source>
</evidence>
<protein>
    <submittedName>
        <fullName evidence="5">UDP-glucuronate 4-epimerase 1</fullName>
    </submittedName>
</protein>
<accession>A0A5N5FTB9</accession>
<evidence type="ECO:0000313" key="6">
    <source>
        <dbReference type="Proteomes" id="UP000327157"/>
    </source>
</evidence>
<evidence type="ECO:0000256" key="3">
    <source>
        <dbReference type="ARBA" id="ARBA00023235"/>
    </source>
</evidence>
<dbReference type="InterPro" id="IPR016040">
    <property type="entry name" value="NAD(P)-bd_dom"/>
</dbReference>
<dbReference type="GO" id="GO:0016853">
    <property type="term" value="F:isomerase activity"/>
    <property type="evidence" value="ECO:0007669"/>
    <property type="project" value="UniProtKB-KW"/>
</dbReference>
<dbReference type="AlphaFoldDB" id="A0A5N5FTB9"/>
<name>A0A5N5FTB9_9ROSA</name>
<proteinExistence type="inferred from homology"/>
<organism evidence="5 6">
    <name type="scientific">Pyrus ussuriensis x Pyrus communis</name>
    <dbReference type="NCBI Taxonomy" id="2448454"/>
    <lineage>
        <taxon>Eukaryota</taxon>
        <taxon>Viridiplantae</taxon>
        <taxon>Streptophyta</taxon>
        <taxon>Embryophyta</taxon>
        <taxon>Tracheophyta</taxon>
        <taxon>Spermatophyta</taxon>
        <taxon>Magnoliopsida</taxon>
        <taxon>eudicotyledons</taxon>
        <taxon>Gunneridae</taxon>
        <taxon>Pentapetalae</taxon>
        <taxon>rosids</taxon>
        <taxon>fabids</taxon>
        <taxon>Rosales</taxon>
        <taxon>Rosaceae</taxon>
        <taxon>Amygdaloideae</taxon>
        <taxon>Maleae</taxon>
        <taxon>Pyrus</taxon>
    </lineage>
</organism>
<comment type="similarity">
    <text evidence="1">Belongs to the NAD(P)-dependent epimerase/dehydratase family.</text>
</comment>
<dbReference type="Gene3D" id="3.40.50.720">
    <property type="entry name" value="NAD(P)-binding Rossmann-like Domain"/>
    <property type="match status" value="1"/>
</dbReference>
<dbReference type="PANTHER" id="PTHR43574">
    <property type="entry name" value="EPIMERASE-RELATED"/>
    <property type="match status" value="1"/>
</dbReference>
<reference evidence="5 6" key="3">
    <citation type="submission" date="2019-11" db="EMBL/GenBank/DDBJ databases">
        <title>A de novo genome assembly of a pear dwarfing rootstock.</title>
        <authorList>
            <person name="Wang F."/>
            <person name="Wang J."/>
            <person name="Li S."/>
            <person name="Zhang Y."/>
            <person name="Fang M."/>
            <person name="Ma L."/>
            <person name="Zhao Y."/>
            <person name="Jiang S."/>
        </authorList>
    </citation>
    <scope>NUCLEOTIDE SEQUENCE [LARGE SCALE GENOMIC DNA]</scope>
    <source>
        <strain evidence="5">S2</strain>
        <tissue evidence="5">Leaf</tissue>
    </source>
</reference>
<evidence type="ECO:0000256" key="1">
    <source>
        <dbReference type="ARBA" id="ARBA00007637"/>
    </source>
</evidence>
<feature type="domain" description="NAD(P)-binding" evidence="4">
    <location>
        <begin position="9"/>
        <end position="130"/>
    </location>
</feature>
<dbReference type="Proteomes" id="UP000327157">
    <property type="component" value="Chromosome 11"/>
</dbReference>
<comment type="caution">
    <text evidence="5">The sequence shown here is derived from an EMBL/GenBank/DDBJ whole genome shotgun (WGS) entry which is preliminary data.</text>
</comment>
<dbReference type="SUPFAM" id="SSF51735">
    <property type="entry name" value="NAD(P)-binding Rossmann-fold domains"/>
    <property type="match status" value="1"/>
</dbReference>
<dbReference type="Pfam" id="PF16363">
    <property type="entry name" value="GDP_Man_Dehyd"/>
    <property type="match status" value="1"/>
</dbReference>
<evidence type="ECO:0000256" key="2">
    <source>
        <dbReference type="ARBA" id="ARBA00023027"/>
    </source>
</evidence>
<reference evidence="6" key="2">
    <citation type="submission" date="2019-10" db="EMBL/GenBank/DDBJ databases">
        <title>A de novo genome assembly of a pear dwarfing rootstock.</title>
        <authorList>
            <person name="Wang F."/>
            <person name="Wang J."/>
            <person name="Li S."/>
            <person name="Zhang Y."/>
            <person name="Fang M."/>
            <person name="Ma L."/>
            <person name="Zhao Y."/>
            <person name="Jiang S."/>
        </authorList>
    </citation>
    <scope>NUCLEOTIDE SEQUENCE [LARGE SCALE GENOMIC DNA]</scope>
</reference>
<reference evidence="5 6" key="1">
    <citation type="submission" date="2019-09" db="EMBL/GenBank/DDBJ databases">
        <authorList>
            <person name="Ou C."/>
        </authorList>
    </citation>
    <scope>NUCLEOTIDE SEQUENCE [LARGE SCALE GENOMIC DNA]</scope>
    <source>
        <strain evidence="5">S2</strain>
        <tissue evidence="5">Leaf</tissue>
    </source>
</reference>